<evidence type="ECO:0000313" key="2">
    <source>
        <dbReference type="Proteomes" id="UP001220662"/>
    </source>
</evidence>
<accession>A0AAW6P7J2</accession>
<dbReference type="Proteomes" id="UP001220662">
    <property type="component" value="Unassembled WGS sequence"/>
</dbReference>
<proteinExistence type="predicted"/>
<name>A0AAW6P7J2_9PSED</name>
<organism evidence="1 2">
    <name type="scientific">Pseudomonas citronellolis</name>
    <dbReference type="NCBI Taxonomy" id="53408"/>
    <lineage>
        <taxon>Bacteria</taxon>
        <taxon>Pseudomonadati</taxon>
        <taxon>Pseudomonadota</taxon>
        <taxon>Gammaproteobacteria</taxon>
        <taxon>Pseudomonadales</taxon>
        <taxon>Pseudomonadaceae</taxon>
        <taxon>Pseudomonas</taxon>
    </lineage>
</organism>
<evidence type="ECO:0000313" key="1">
    <source>
        <dbReference type="EMBL" id="MDF3842291.1"/>
    </source>
</evidence>
<dbReference type="EMBL" id="JARJLR010000207">
    <property type="protein sequence ID" value="MDF3842291.1"/>
    <property type="molecule type" value="Genomic_DNA"/>
</dbReference>
<dbReference type="RefSeq" id="WP_276214469.1">
    <property type="nucleotide sequence ID" value="NZ_JARJLR010000207.1"/>
</dbReference>
<reference evidence="1" key="1">
    <citation type="submission" date="2023-03" db="EMBL/GenBank/DDBJ databases">
        <title>Draft assemblies of triclosan tolerant bacteria isolated from returned activated sludge.</title>
        <authorList>
            <person name="Van Hamelsveld S."/>
        </authorList>
    </citation>
    <scope>NUCLEOTIDE SEQUENCE</scope>
    <source>
        <strain evidence="1">GW210015_S63</strain>
    </source>
</reference>
<comment type="caution">
    <text evidence="1">The sequence shown here is derived from an EMBL/GenBank/DDBJ whole genome shotgun (WGS) entry which is preliminary data.</text>
</comment>
<dbReference type="AlphaFoldDB" id="A0AAW6P7J2"/>
<gene>
    <name evidence="1" type="ORF">P3W55_11290</name>
</gene>
<sequence length="117" mass="12724">MSDTSLYLIAKQEAKASRRFRRLMAGATVSGVEFTVDDSWVGACVVSFLIEGVRRHDVLPSVDEAWLVAGLLSSPTAGVSEIRVLPAAGVDGSYRSAVEWGRSNKELLGELLNWWAL</sequence>
<protein>
    <submittedName>
        <fullName evidence="1">Uncharacterized protein</fullName>
    </submittedName>
</protein>